<evidence type="ECO:0000256" key="1">
    <source>
        <dbReference type="ARBA" id="ARBA00023015"/>
    </source>
</evidence>
<dbReference type="InterPro" id="IPR047640">
    <property type="entry name" value="RpiR-like"/>
</dbReference>
<comment type="caution">
    <text evidence="6">The sequence shown here is derived from an EMBL/GenBank/DDBJ whole genome shotgun (WGS) entry which is preliminary data.</text>
</comment>
<dbReference type="SUPFAM" id="SSF53697">
    <property type="entry name" value="SIS domain"/>
    <property type="match status" value="1"/>
</dbReference>
<gene>
    <name evidence="6" type="ORF">FKG95_08595</name>
</gene>
<keyword evidence="2" id="KW-0238">DNA-binding</keyword>
<dbReference type="AlphaFoldDB" id="A0A545TYF8"/>
<keyword evidence="3" id="KW-0804">Transcription</keyword>
<dbReference type="PROSITE" id="PS51464">
    <property type="entry name" value="SIS"/>
    <property type="match status" value="1"/>
</dbReference>
<dbReference type="Pfam" id="PF01380">
    <property type="entry name" value="SIS"/>
    <property type="match status" value="1"/>
</dbReference>
<feature type="domain" description="HTH rpiR-type" evidence="4">
    <location>
        <begin position="3"/>
        <end position="79"/>
    </location>
</feature>
<proteinExistence type="predicted"/>
<dbReference type="Proteomes" id="UP000315252">
    <property type="component" value="Unassembled WGS sequence"/>
</dbReference>
<dbReference type="InterPro" id="IPR035472">
    <property type="entry name" value="RpiR-like_SIS"/>
</dbReference>
<dbReference type="PROSITE" id="PS51071">
    <property type="entry name" value="HTH_RPIR"/>
    <property type="match status" value="1"/>
</dbReference>
<dbReference type="GO" id="GO:0003677">
    <property type="term" value="F:DNA binding"/>
    <property type="evidence" value="ECO:0007669"/>
    <property type="project" value="UniProtKB-KW"/>
</dbReference>
<evidence type="ECO:0000256" key="2">
    <source>
        <dbReference type="ARBA" id="ARBA00023125"/>
    </source>
</evidence>
<dbReference type="GO" id="GO:1901135">
    <property type="term" value="P:carbohydrate derivative metabolic process"/>
    <property type="evidence" value="ECO:0007669"/>
    <property type="project" value="InterPro"/>
</dbReference>
<dbReference type="InterPro" id="IPR046348">
    <property type="entry name" value="SIS_dom_sf"/>
</dbReference>
<dbReference type="CDD" id="cd05013">
    <property type="entry name" value="SIS_RpiR"/>
    <property type="match status" value="1"/>
</dbReference>
<dbReference type="PANTHER" id="PTHR30514">
    <property type="entry name" value="GLUCOKINASE"/>
    <property type="match status" value="1"/>
</dbReference>
<sequence length="298" mass="32327">MGIDMHTRLDAAFERLGPRLKIAARYVLDHPDDVALYSMRTLAERAGVAPATLSRLARAIQCEDYETFRHSYRAMVAGRHDPGASFAGRARALKADAGNRKEAMREQAEAVVGNIDNFLASGYRESLDLAADILISARSVQVVGMMSGFSLAIYAHYVASMAFPNWSLLRTQGGSIANSLYDLSEEDAVIAFSSEPYSRATMVACQDARAAGVKVVAMTDRRSAPLARIADVALVAPADSPHYFPSIAAQVTVIEGLLSTMLKRAGSETLTKIETIEAARHAYGEYWDEEKEASSARS</sequence>
<name>A0A545TYF8_9PROT</name>
<dbReference type="GO" id="GO:0003700">
    <property type="term" value="F:DNA-binding transcription factor activity"/>
    <property type="evidence" value="ECO:0007669"/>
    <property type="project" value="InterPro"/>
</dbReference>
<evidence type="ECO:0000259" key="4">
    <source>
        <dbReference type="PROSITE" id="PS51071"/>
    </source>
</evidence>
<dbReference type="InterPro" id="IPR036388">
    <property type="entry name" value="WH-like_DNA-bd_sf"/>
</dbReference>
<dbReference type="OrthoDB" id="9814676at2"/>
<dbReference type="InterPro" id="IPR000281">
    <property type="entry name" value="HTH_RpiR"/>
</dbReference>
<dbReference type="GO" id="GO:0097367">
    <property type="term" value="F:carbohydrate derivative binding"/>
    <property type="evidence" value="ECO:0007669"/>
    <property type="project" value="InterPro"/>
</dbReference>
<keyword evidence="7" id="KW-1185">Reference proteome</keyword>
<accession>A0A545TYF8</accession>
<dbReference type="SUPFAM" id="SSF46689">
    <property type="entry name" value="Homeodomain-like"/>
    <property type="match status" value="1"/>
</dbReference>
<dbReference type="Gene3D" id="3.40.50.10490">
    <property type="entry name" value="Glucose-6-phosphate isomerase like protein, domain 1"/>
    <property type="match status" value="1"/>
</dbReference>
<dbReference type="Gene3D" id="1.10.10.10">
    <property type="entry name" value="Winged helix-like DNA-binding domain superfamily/Winged helix DNA-binding domain"/>
    <property type="match status" value="1"/>
</dbReference>
<keyword evidence="1" id="KW-0805">Transcription regulation</keyword>
<organism evidence="6 7">
    <name type="scientific">Denitrobaculum tricleocarpae</name>
    <dbReference type="NCBI Taxonomy" id="2591009"/>
    <lineage>
        <taxon>Bacteria</taxon>
        <taxon>Pseudomonadati</taxon>
        <taxon>Pseudomonadota</taxon>
        <taxon>Alphaproteobacteria</taxon>
        <taxon>Rhodospirillales</taxon>
        <taxon>Rhodospirillaceae</taxon>
        <taxon>Denitrobaculum</taxon>
    </lineage>
</organism>
<evidence type="ECO:0000259" key="5">
    <source>
        <dbReference type="PROSITE" id="PS51464"/>
    </source>
</evidence>
<feature type="domain" description="SIS" evidence="5">
    <location>
        <begin position="130"/>
        <end position="267"/>
    </location>
</feature>
<dbReference type="EMBL" id="VHSH01000002">
    <property type="protein sequence ID" value="TQV82266.1"/>
    <property type="molecule type" value="Genomic_DNA"/>
</dbReference>
<protein>
    <submittedName>
        <fullName evidence="6">MurR/RpiR family transcriptional regulator</fullName>
    </submittedName>
</protein>
<evidence type="ECO:0000313" key="6">
    <source>
        <dbReference type="EMBL" id="TQV82266.1"/>
    </source>
</evidence>
<evidence type="ECO:0000256" key="3">
    <source>
        <dbReference type="ARBA" id="ARBA00023163"/>
    </source>
</evidence>
<dbReference type="PANTHER" id="PTHR30514:SF18">
    <property type="entry name" value="RPIR-FAMILY TRANSCRIPTIONAL REGULATOR"/>
    <property type="match status" value="1"/>
</dbReference>
<reference evidence="6 7" key="1">
    <citation type="submission" date="2019-06" db="EMBL/GenBank/DDBJ databases">
        <title>Whole genome sequence for Rhodospirillaceae sp. R148.</title>
        <authorList>
            <person name="Wang G."/>
        </authorList>
    </citation>
    <scope>NUCLEOTIDE SEQUENCE [LARGE SCALE GENOMIC DNA]</scope>
    <source>
        <strain evidence="6 7">R148</strain>
    </source>
</reference>
<dbReference type="InterPro" id="IPR001347">
    <property type="entry name" value="SIS_dom"/>
</dbReference>
<dbReference type="InterPro" id="IPR009057">
    <property type="entry name" value="Homeodomain-like_sf"/>
</dbReference>
<evidence type="ECO:0000313" key="7">
    <source>
        <dbReference type="Proteomes" id="UP000315252"/>
    </source>
</evidence>